<dbReference type="Proteomes" id="UP001596297">
    <property type="component" value="Unassembled WGS sequence"/>
</dbReference>
<evidence type="ECO:0000259" key="1">
    <source>
        <dbReference type="Pfam" id="PF04167"/>
    </source>
</evidence>
<dbReference type="EMBL" id="JBHSWD010000001">
    <property type="protein sequence ID" value="MFC6591485.1"/>
    <property type="molecule type" value="Genomic_DNA"/>
</dbReference>
<dbReference type="SUPFAM" id="SSF159234">
    <property type="entry name" value="FomD-like"/>
    <property type="match status" value="1"/>
</dbReference>
<comment type="caution">
    <text evidence="2">The sequence shown here is derived from an EMBL/GenBank/DDBJ whole genome shotgun (WGS) entry which is preliminary data.</text>
</comment>
<dbReference type="Pfam" id="PF04167">
    <property type="entry name" value="DUF402"/>
    <property type="match status" value="1"/>
</dbReference>
<dbReference type="InterPro" id="IPR035930">
    <property type="entry name" value="FomD-like_sf"/>
</dbReference>
<reference evidence="3" key="1">
    <citation type="journal article" date="2019" name="Int. J. Syst. Evol. Microbiol.">
        <title>The Global Catalogue of Microorganisms (GCM) 10K type strain sequencing project: providing services to taxonomists for standard genome sequencing and annotation.</title>
        <authorList>
            <consortium name="The Broad Institute Genomics Platform"/>
            <consortium name="The Broad Institute Genome Sequencing Center for Infectious Disease"/>
            <person name="Wu L."/>
            <person name="Ma J."/>
        </authorList>
    </citation>
    <scope>NUCLEOTIDE SEQUENCE [LARGE SCALE GENOMIC DNA]</scope>
    <source>
        <strain evidence="3">CGMCC 1.15772</strain>
    </source>
</reference>
<dbReference type="InterPro" id="IPR007295">
    <property type="entry name" value="DUF402"/>
</dbReference>
<evidence type="ECO:0000313" key="2">
    <source>
        <dbReference type="EMBL" id="MFC6591485.1"/>
    </source>
</evidence>
<evidence type="ECO:0000313" key="3">
    <source>
        <dbReference type="Proteomes" id="UP001596297"/>
    </source>
</evidence>
<dbReference type="RefSeq" id="WP_380082489.1">
    <property type="nucleotide sequence ID" value="NZ_JBHSWD010000001.1"/>
</dbReference>
<protein>
    <submittedName>
        <fullName evidence="2">DUF402 domain-containing protein</fullName>
    </submittedName>
</protein>
<sequence>MKHKRFDRRHWARAESGEQRRVDLPGGVLVDYRAGRVPQPLVRPLGPRWLTLLDTGYRWVYWQPHGAGHALTVMLDAAGQPVQLYVDTALDSGLDPDGWPYITDLYLDVLAVCDPHTWTVTELYLKDADELEAAVQSRELPPELAWRAVAEAERVGAALRAGTFAPLDVVREYLTRAP</sequence>
<organism evidence="2 3">
    <name type="scientific">Deinococcus lacus</name>
    <dbReference type="NCBI Taxonomy" id="392561"/>
    <lineage>
        <taxon>Bacteria</taxon>
        <taxon>Thermotogati</taxon>
        <taxon>Deinococcota</taxon>
        <taxon>Deinococci</taxon>
        <taxon>Deinococcales</taxon>
        <taxon>Deinococcaceae</taxon>
        <taxon>Deinococcus</taxon>
    </lineage>
</organism>
<proteinExistence type="predicted"/>
<dbReference type="PANTHER" id="PTHR41271:SF1">
    <property type="entry name" value="DUF402 DOMAIN-CONTAINING PROTEIN"/>
    <property type="match status" value="1"/>
</dbReference>
<name>A0ABW1YDI2_9DEIO</name>
<gene>
    <name evidence="2" type="ORF">ACFP81_05310</name>
</gene>
<keyword evidence="3" id="KW-1185">Reference proteome</keyword>
<accession>A0ABW1YDI2</accession>
<dbReference type="PANTHER" id="PTHR41271">
    <property type="entry name" value="DUF402 DOMAIN-CONTAINING PROTEIN"/>
    <property type="match status" value="1"/>
</dbReference>
<dbReference type="Gene3D" id="2.40.380.10">
    <property type="entry name" value="FomD-like"/>
    <property type="match status" value="1"/>
</dbReference>
<feature type="domain" description="DUF402" evidence="1">
    <location>
        <begin position="57"/>
        <end position="163"/>
    </location>
</feature>